<name>A0A6A6D9J4_9PEZI</name>
<evidence type="ECO:0008006" key="3">
    <source>
        <dbReference type="Google" id="ProtNLM"/>
    </source>
</evidence>
<dbReference type="InterPro" id="IPR052936">
    <property type="entry name" value="Jasmonate_Hydroxylase-like"/>
</dbReference>
<reference evidence="1" key="1">
    <citation type="journal article" date="2020" name="Stud. Mycol.">
        <title>101 Dothideomycetes genomes: a test case for predicting lifestyles and emergence of pathogens.</title>
        <authorList>
            <person name="Haridas S."/>
            <person name="Albert R."/>
            <person name="Binder M."/>
            <person name="Bloem J."/>
            <person name="Labutti K."/>
            <person name="Salamov A."/>
            <person name="Andreopoulos B."/>
            <person name="Baker S."/>
            <person name="Barry K."/>
            <person name="Bills G."/>
            <person name="Bluhm B."/>
            <person name="Cannon C."/>
            <person name="Castanera R."/>
            <person name="Culley D."/>
            <person name="Daum C."/>
            <person name="Ezra D."/>
            <person name="Gonzalez J."/>
            <person name="Henrissat B."/>
            <person name="Kuo A."/>
            <person name="Liang C."/>
            <person name="Lipzen A."/>
            <person name="Lutzoni F."/>
            <person name="Magnuson J."/>
            <person name="Mondo S."/>
            <person name="Nolan M."/>
            <person name="Ohm R."/>
            <person name="Pangilinan J."/>
            <person name="Park H.-J."/>
            <person name="Ramirez L."/>
            <person name="Alfaro M."/>
            <person name="Sun H."/>
            <person name="Tritt A."/>
            <person name="Yoshinaga Y."/>
            <person name="Zwiers L.-H."/>
            <person name="Turgeon B."/>
            <person name="Goodwin S."/>
            <person name="Spatafora J."/>
            <person name="Crous P."/>
            <person name="Grigoriev I."/>
        </authorList>
    </citation>
    <scope>NUCLEOTIDE SEQUENCE</scope>
    <source>
        <strain evidence="1">CBS 207.26</strain>
    </source>
</reference>
<protein>
    <recommendedName>
        <fullName evidence="3">Stress-response A/B barrel domain-containing protein</fullName>
    </recommendedName>
</protein>
<dbReference type="OrthoDB" id="63721at2759"/>
<proteinExistence type="predicted"/>
<dbReference type="PANTHER" id="PTHR37811:SF2">
    <property type="entry name" value="ABM DOMAIN-CONTAINING PROTEIN"/>
    <property type="match status" value="1"/>
</dbReference>
<sequence>VYFVLFESTTPSSKSSLSKTFYKTLLPLLHQNPGFISDKPYSSPTAPLRGLELATFESEEANKKWRTQTTHVSIMKKARENTFEDYRIRVGYMLP</sequence>
<dbReference type="Proteomes" id="UP000800200">
    <property type="component" value="Unassembled WGS sequence"/>
</dbReference>
<gene>
    <name evidence="1" type="ORF">K469DRAFT_612566</name>
</gene>
<dbReference type="InterPro" id="IPR011008">
    <property type="entry name" value="Dimeric_a/b-barrel"/>
</dbReference>
<dbReference type="PANTHER" id="PTHR37811">
    <property type="entry name" value="BLL5343 PROTEIN"/>
    <property type="match status" value="1"/>
</dbReference>
<dbReference type="SUPFAM" id="SSF54909">
    <property type="entry name" value="Dimeric alpha+beta barrel"/>
    <property type="match status" value="1"/>
</dbReference>
<evidence type="ECO:0000313" key="1">
    <source>
        <dbReference type="EMBL" id="KAF2174952.1"/>
    </source>
</evidence>
<dbReference type="AlphaFoldDB" id="A0A6A6D9J4"/>
<evidence type="ECO:0000313" key="2">
    <source>
        <dbReference type="Proteomes" id="UP000800200"/>
    </source>
</evidence>
<dbReference type="EMBL" id="ML994758">
    <property type="protein sequence ID" value="KAF2174952.1"/>
    <property type="molecule type" value="Genomic_DNA"/>
</dbReference>
<feature type="non-terminal residue" evidence="1">
    <location>
        <position position="1"/>
    </location>
</feature>
<keyword evidence="2" id="KW-1185">Reference proteome</keyword>
<accession>A0A6A6D9J4</accession>
<dbReference type="Gene3D" id="3.30.70.100">
    <property type="match status" value="1"/>
</dbReference>
<organism evidence="1 2">
    <name type="scientific">Zopfia rhizophila CBS 207.26</name>
    <dbReference type="NCBI Taxonomy" id="1314779"/>
    <lineage>
        <taxon>Eukaryota</taxon>
        <taxon>Fungi</taxon>
        <taxon>Dikarya</taxon>
        <taxon>Ascomycota</taxon>
        <taxon>Pezizomycotina</taxon>
        <taxon>Dothideomycetes</taxon>
        <taxon>Dothideomycetes incertae sedis</taxon>
        <taxon>Zopfiaceae</taxon>
        <taxon>Zopfia</taxon>
    </lineage>
</organism>